<evidence type="ECO:0000256" key="6">
    <source>
        <dbReference type="ARBA" id="ARBA00022729"/>
    </source>
</evidence>
<keyword evidence="19" id="KW-1185">Reference proteome</keyword>
<dbReference type="Pfam" id="PF07714">
    <property type="entry name" value="PK_Tyr_Ser-Thr"/>
    <property type="match status" value="1"/>
</dbReference>
<dbReference type="KEGG" id="qsa:O6P43_016618"/>
<keyword evidence="3" id="KW-0597">Phosphoprotein</keyword>
<evidence type="ECO:0000256" key="16">
    <source>
        <dbReference type="RuleBase" id="RU000304"/>
    </source>
</evidence>
<accession>A0AAD7LNC4</accession>
<dbReference type="GO" id="GO:0004674">
    <property type="term" value="F:protein serine/threonine kinase activity"/>
    <property type="evidence" value="ECO:0007669"/>
    <property type="project" value="UniProtKB-KW"/>
</dbReference>
<comment type="similarity">
    <text evidence="16">Belongs to the protein kinase superfamily.</text>
</comment>
<comment type="subcellular location">
    <subcellularLocation>
        <location evidence="1">Membrane</location>
        <topology evidence="1">Single-pass membrane protein</topology>
    </subcellularLocation>
</comment>
<keyword evidence="11" id="KW-1133">Transmembrane helix</keyword>
<evidence type="ECO:0000256" key="1">
    <source>
        <dbReference type="ARBA" id="ARBA00004167"/>
    </source>
</evidence>
<reference evidence="18" key="1">
    <citation type="journal article" date="2023" name="Science">
        <title>Elucidation of the pathway for biosynthesis of saponin adjuvants from the soapbark tree.</title>
        <authorList>
            <person name="Reed J."/>
            <person name="Orme A."/>
            <person name="El-Demerdash A."/>
            <person name="Owen C."/>
            <person name="Martin L.B.B."/>
            <person name="Misra R.C."/>
            <person name="Kikuchi S."/>
            <person name="Rejzek M."/>
            <person name="Martin A.C."/>
            <person name="Harkess A."/>
            <person name="Leebens-Mack J."/>
            <person name="Louveau T."/>
            <person name="Stephenson M.J."/>
            <person name="Osbourn A."/>
        </authorList>
    </citation>
    <scope>NUCLEOTIDE SEQUENCE</scope>
    <source>
        <strain evidence="18">S10</strain>
    </source>
</reference>
<dbReference type="PROSITE" id="PS00108">
    <property type="entry name" value="PROTEIN_KINASE_ST"/>
    <property type="match status" value="1"/>
</dbReference>
<keyword evidence="10 15" id="KW-0067">ATP-binding</keyword>
<proteinExistence type="inferred from homology"/>
<keyword evidence="4" id="KW-0808">Transferase</keyword>
<evidence type="ECO:0000256" key="9">
    <source>
        <dbReference type="ARBA" id="ARBA00022777"/>
    </source>
</evidence>
<sequence length="382" mass="42571">MICNCFGVLNRCKGRTASAGQTHAQEIVRKDFRFFSYNTLRSATENFHPSTRIGRGGYGVVHRGILRDGTEVAIKSLSMESRQGTKEFITEVGMIINIRHPNLVQLIGCCVEENHRILVYEFVENNSLASSLLGSRKYINLDWPKRAAICLGTASGLAFLHEEAEPNIVHRDIKASNILLDGNFHPKIGDFGLAKLFPDNVTHVSTQVAGTMGYLAPEYALMGQLTKKADVYSFGILMLEIISGRRSSNAAFGQDFLGLVEWVWKLKEEDKLLDIVDPALKEFDKVEVLRFIKVALFCTQSASQQRPAMKQVVKMLSKEVHLNEKLLTEPGVYRWRNSRLCCDAGLEETSSSQVGKLNQSVNPSVTSTRLTDAGSMSEIIPR</sequence>
<gene>
    <name evidence="18" type="ORF">O6P43_016618</name>
</gene>
<evidence type="ECO:0000313" key="18">
    <source>
        <dbReference type="EMBL" id="KAJ7961253.1"/>
    </source>
</evidence>
<evidence type="ECO:0000256" key="4">
    <source>
        <dbReference type="ARBA" id="ARBA00022679"/>
    </source>
</evidence>
<keyword evidence="2 16" id="KW-0723">Serine/threonine-protein kinase</keyword>
<keyword evidence="14" id="KW-0325">Glycoprotein</keyword>
<dbReference type="Proteomes" id="UP001163823">
    <property type="component" value="Chromosome 7"/>
</dbReference>
<dbReference type="CDD" id="cd14066">
    <property type="entry name" value="STKc_IRAK"/>
    <property type="match status" value="1"/>
</dbReference>
<dbReference type="FunFam" id="1.10.510.10:FF:000044">
    <property type="entry name" value="Putative LRR receptor-like serine/threonine-protein kinase"/>
    <property type="match status" value="1"/>
</dbReference>
<evidence type="ECO:0000256" key="11">
    <source>
        <dbReference type="ARBA" id="ARBA00022989"/>
    </source>
</evidence>
<keyword evidence="9 18" id="KW-0418">Kinase</keyword>
<dbReference type="InterPro" id="IPR008271">
    <property type="entry name" value="Ser/Thr_kinase_AS"/>
</dbReference>
<keyword evidence="8 15" id="KW-0547">Nucleotide-binding</keyword>
<name>A0AAD7LNC4_QUISA</name>
<keyword evidence="12" id="KW-0472">Membrane</keyword>
<dbReference type="PANTHER" id="PTHR47973">
    <property type="entry name" value="CYSTEINE-RICH RECEPTOR-LIKE PROTEIN KINASE 3"/>
    <property type="match status" value="1"/>
</dbReference>
<dbReference type="InterPro" id="IPR001245">
    <property type="entry name" value="Ser-Thr/Tyr_kinase_cat_dom"/>
</dbReference>
<keyword evidence="13" id="KW-0675">Receptor</keyword>
<feature type="domain" description="Protein kinase" evidence="17">
    <location>
        <begin position="47"/>
        <end position="322"/>
    </location>
</feature>
<evidence type="ECO:0000256" key="5">
    <source>
        <dbReference type="ARBA" id="ARBA00022692"/>
    </source>
</evidence>
<dbReference type="GO" id="GO:0016020">
    <property type="term" value="C:membrane"/>
    <property type="evidence" value="ECO:0007669"/>
    <property type="project" value="UniProtKB-SubCell"/>
</dbReference>
<evidence type="ECO:0000256" key="15">
    <source>
        <dbReference type="PROSITE-ProRule" id="PRU10141"/>
    </source>
</evidence>
<dbReference type="InterPro" id="IPR052059">
    <property type="entry name" value="CR_Ser/Thr_kinase"/>
</dbReference>
<dbReference type="SUPFAM" id="SSF56112">
    <property type="entry name" value="Protein kinase-like (PK-like)"/>
    <property type="match status" value="1"/>
</dbReference>
<evidence type="ECO:0000259" key="17">
    <source>
        <dbReference type="PROSITE" id="PS50011"/>
    </source>
</evidence>
<dbReference type="InterPro" id="IPR000719">
    <property type="entry name" value="Prot_kinase_dom"/>
</dbReference>
<feature type="binding site" evidence="15">
    <location>
        <position position="75"/>
    </location>
    <ligand>
        <name>ATP</name>
        <dbReference type="ChEBI" id="CHEBI:30616"/>
    </ligand>
</feature>
<evidence type="ECO:0000313" key="19">
    <source>
        <dbReference type="Proteomes" id="UP001163823"/>
    </source>
</evidence>
<dbReference type="GO" id="GO:0005524">
    <property type="term" value="F:ATP binding"/>
    <property type="evidence" value="ECO:0007669"/>
    <property type="project" value="UniProtKB-UniRule"/>
</dbReference>
<dbReference type="AlphaFoldDB" id="A0AAD7LNC4"/>
<evidence type="ECO:0000256" key="13">
    <source>
        <dbReference type="ARBA" id="ARBA00023170"/>
    </source>
</evidence>
<dbReference type="SMART" id="SM00220">
    <property type="entry name" value="S_TKc"/>
    <property type="match status" value="1"/>
</dbReference>
<evidence type="ECO:0000256" key="12">
    <source>
        <dbReference type="ARBA" id="ARBA00023136"/>
    </source>
</evidence>
<evidence type="ECO:0000256" key="14">
    <source>
        <dbReference type="ARBA" id="ARBA00023180"/>
    </source>
</evidence>
<keyword evidence="5" id="KW-0812">Transmembrane</keyword>
<keyword evidence="7" id="KW-0677">Repeat</keyword>
<dbReference type="PROSITE" id="PS50011">
    <property type="entry name" value="PROTEIN_KINASE_DOM"/>
    <property type="match status" value="1"/>
</dbReference>
<evidence type="ECO:0000256" key="3">
    <source>
        <dbReference type="ARBA" id="ARBA00022553"/>
    </source>
</evidence>
<evidence type="ECO:0000256" key="7">
    <source>
        <dbReference type="ARBA" id="ARBA00022737"/>
    </source>
</evidence>
<evidence type="ECO:0000256" key="2">
    <source>
        <dbReference type="ARBA" id="ARBA00022527"/>
    </source>
</evidence>
<dbReference type="InterPro" id="IPR011009">
    <property type="entry name" value="Kinase-like_dom_sf"/>
</dbReference>
<evidence type="ECO:0000256" key="10">
    <source>
        <dbReference type="ARBA" id="ARBA00022840"/>
    </source>
</evidence>
<dbReference type="PROSITE" id="PS00107">
    <property type="entry name" value="PROTEIN_KINASE_ATP"/>
    <property type="match status" value="1"/>
</dbReference>
<dbReference type="FunFam" id="3.30.200.20:FF:000162">
    <property type="entry name" value="Adenine nucleotide alpha hydrolase-like domain kinase"/>
    <property type="match status" value="1"/>
</dbReference>
<protein>
    <submittedName>
        <fullName evidence="18">Kinase family protein</fullName>
    </submittedName>
</protein>
<dbReference type="EMBL" id="JARAOO010000007">
    <property type="protein sequence ID" value="KAJ7961253.1"/>
    <property type="molecule type" value="Genomic_DNA"/>
</dbReference>
<comment type="caution">
    <text evidence="18">The sequence shown here is derived from an EMBL/GenBank/DDBJ whole genome shotgun (WGS) entry which is preliminary data.</text>
</comment>
<organism evidence="18 19">
    <name type="scientific">Quillaja saponaria</name>
    <name type="common">Soap bark tree</name>
    <dbReference type="NCBI Taxonomy" id="32244"/>
    <lineage>
        <taxon>Eukaryota</taxon>
        <taxon>Viridiplantae</taxon>
        <taxon>Streptophyta</taxon>
        <taxon>Embryophyta</taxon>
        <taxon>Tracheophyta</taxon>
        <taxon>Spermatophyta</taxon>
        <taxon>Magnoliopsida</taxon>
        <taxon>eudicotyledons</taxon>
        <taxon>Gunneridae</taxon>
        <taxon>Pentapetalae</taxon>
        <taxon>rosids</taxon>
        <taxon>fabids</taxon>
        <taxon>Fabales</taxon>
        <taxon>Quillajaceae</taxon>
        <taxon>Quillaja</taxon>
    </lineage>
</organism>
<dbReference type="InterPro" id="IPR017441">
    <property type="entry name" value="Protein_kinase_ATP_BS"/>
</dbReference>
<evidence type="ECO:0000256" key="8">
    <source>
        <dbReference type="ARBA" id="ARBA00022741"/>
    </source>
</evidence>
<dbReference type="Gene3D" id="3.30.200.20">
    <property type="entry name" value="Phosphorylase Kinase, domain 1"/>
    <property type="match status" value="1"/>
</dbReference>
<dbReference type="Gene3D" id="1.10.510.10">
    <property type="entry name" value="Transferase(Phosphotransferase) domain 1"/>
    <property type="match status" value="1"/>
</dbReference>
<keyword evidence="6" id="KW-0732">Signal</keyword>